<organism evidence="4">
    <name type="scientific">Tetraselmis chuii</name>
    <dbReference type="NCBI Taxonomy" id="63592"/>
    <lineage>
        <taxon>Eukaryota</taxon>
        <taxon>Viridiplantae</taxon>
        <taxon>Chlorophyta</taxon>
        <taxon>core chlorophytes</taxon>
        <taxon>Chlorodendrophyceae</taxon>
        <taxon>Chlorodendrales</taxon>
        <taxon>Chlorodendraceae</taxon>
        <taxon>Tetraselmis</taxon>
    </lineage>
</organism>
<dbReference type="GO" id="GO:0000266">
    <property type="term" value="P:mitochondrial fission"/>
    <property type="evidence" value="ECO:0007669"/>
    <property type="project" value="TreeGrafter"/>
</dbReference>
<dbReference type="GO" id="GO:0005739">
    <property type="term" value="C:mitochondrion"/>
    <property type="evidence" value="ECO:0007669"/>
    <property type="project" value="TreeGrafter"/>
</dbReference>
<proteinExistence type="inferred from homology"/>
<evidence type="ECO:0000256" key="1">
    <source>
        <dbReference type="ARBA" id="ARBA00009224"/>
    </source>
</evidence>
<dbReference type="EMBL" id="HBGG01011522">
    <property type="protein sequence ID" value="CAD9203634.1"/>
    <property type="molecule type" value="Transcribed_RNA"/>
</dbReference>
<sequence>MAGNFVHPANAFYNDVSRTACLVAYSPVEGKDNKTAGGHEETVADHHQGTLRYLAYAARAKALLAIKAKAAGAHLIQVTGGAASGGVRYLAFTSDVGEAVRPVVSRTVVNATYAVAIAYMVGDVAYNGYQASKHGEDVSRAVAHTSAFQLLASLLVPVAVIHTVVHQSSKVAKRSKSPLAKWAPSIAGLVMIPLLPATVDEPIEHGIDYLFDTYWPKTSPPVAAEKPHTD</sequence>
<dbReference type="Pfam" id="PF10558">
    <property type="entry name" value="MTP18"/>
    <property type="match status" value="1"/>
</dbReference>
<reference evidence="4" key="1">
    <citation type="submission" date="2021-01" db="EMBL/GenBank/DDBJ databases">
        <authorList>
            <person name="Corre E."/>
            <person name="Pelletier E."/>
            <person name="Niang G."/>
            <person name="Scheremetjew M."/>
            <person name="Finn R."/>
            <person name="Kale V."/>
            <person name="Holt S."/>
            <person name="Cochrane G."/>
            <person name="Meng A."/>
            <person name="Brown T."/>
            <person name="Cohen L."/>
        </authorList>
    </citation>
    <scope>NUCLEOTIDE SEQUENCE</scope>
    <source>
        <strain evidence="4">PLY429</strain>
    </source>
</reference>
<dbReference type="InterPro" id="IPR019560">
    <property type="entry name" value="Mitochondrial_18_kDa_protein"/>
</dbReference>
<dbReference type="AlphaFoldDB" id="A0A7S1X0U3"/>
<comment type="similarity">
    <text evidence="1">Belongs to the MTFP1 family.</text>
</comment>
<evidence type="ECO:0000313" key="4">
    <source>
        <dbReference type="EMBL" id="CAD9203634.1"/>
    </source>
</evidence>
<name>A0A7S1X0U3_9CHLO</name>
<protein>
    <recommendedName>
        <fullName evidence="2">Mitochondrial fission process protein 1</fullName>
    </recommendedName>
    <alternativeName>
        <fullName evidence="3">Mitochondrial 18 kDa protein</fullName>
    </alternativeName>
</protein>
<gene>
    <name evidence="4" type="ORF">TCHU04912_LOCUS5869</name>
</gene>
<evidence type="ECO:0000256" key="2">
    <source>
        <dbReference type="ARBA" id="ARBA00017835"/>
    </source>
</evidence>
<evidence type="ECO:0000256" key="3">
    <source>
        <dbReference type="ARBA" id="ARBA00029631"/>
    </source>
</evidence>
<dbReference type="PANTHER" id="PTHR11001">
    <property type="entry name" value="MITOCHONDRIAL FISSION PROCESS PROTEIN 1"/>
    <property type="match status" value="1"/>
</dbReference>
<accession>A0A7S1X0U3</accession>
<dbReference type="PANTHER" id="PTHR11001:SF2">
    <property type="entry name" value="MITOCHONDRIAL FISSION PROCESS PROTEIN 1"/>
    <property type="match status" value="1"/>
</dbReference>